<dbReference type="Pfam" id="PF04041">
    <property type="entry name" value="Glyco_hydro_130"/>
    <property type="match status" value="1"/>
</dbReference>
<dbReference type="CDD" id="cd18613">
    <property type="entry name" value="GH130"/>
    <property type="match status" value="1"/>
</dbReference>
<dbReference type="EMBL" id="JBHTHU010000020">
    <property type="protein sequence ID" value="MFD0751440.1"/>
    <property type="molecule type" value="Genomic_DNA"/>
</dbReference>
<dbReference type="Proteomes" id="UP001596958">
    <property type="component" value="Unassembled WGS sequence"/>
</dbReference>
<sequence>MKLAIERIPVRVNPDPKRVIARFFFNGNDRAKEVIERVIGVTEETAFSIISPLLQEYSRRHRNITRVLNRHASKLKPLFEELGIDFDGLTVYRKLLIGSYFTHEYSIESAAFFNPSIIDDPDQSELTEGERRVIMSFRAVGEGHISSITFRRALIDKDNNITVLPAGNYIDEAEIVRNAVYNKKLFFDKAAITQISIDVLHELEGKLDHHFEYANLRRIILDSQKLQESDMKKLEYDKVLWLADSYYEIVFSLDTDISDRVIFPISEYERKGIEDARFVEFKNEDGSSVYYATYTAYDGSLIMPKLLQTNDFYNFKIMPLYGAGAQNKNLALFPRKINGKYAMISRIDGCNNYIMYSDKINIWESPMLLQKPKFPWEFVQIGNCGSPIETKDGWIVITHGVGPMRRYVLGASLLKLDDPQVEIGRLREPLLIPNSDEREGYVPNVIYSCGSIIHKNKLIIPYGLSDYSTSFAEVDLDDLMAKFKEDGLD</sequence>
<gene>
    <name evidence="4" type="ORF">ACFQZS_14915</name>
</gene>
<name>A0ABW2Z074_9SPHI</name>
<accession>A0ABW2Z074</accession>
<keyword evidence="4" id="KW-0378">Hydrolase</keyword>
<keyword evidence="1" id="KW-0328">Glycosyltransferase</keyword>
<keyword evidence="5" id="KW-1185">Reference proteome</keyword>
<comment type="similarity">
    <text evidence="3">Belongs to the glycosyl hydrolase 130 family.</text>
</comment>
<evidence type="ECO:0000256" key="3">
    <source>
        <dbReference type="ARBA" id="ARBA00024356"/>
    </source>
</evidence>
<dbReference type="InterPro" id="IPR023296">
    <property type="entry name" value="Glyco_hydro_beta-prop_sf"/>
</dbReference>
<protein>
    <submittedName>
        <fullName evidence="4">Glycoside hydrolase family 130 protein</fullName>
    </submittedName>
</protein>
<evidence type="ECO:0000313" key="4">
    <source>
        <dbReference type="EMBL" id="MFD0751440.1"/>
    </source>
</evidence>
<dbReference type="InterPro" id="IPR007184">
    <property type="entry name" value="Mannoside_phosphorylase"/>
</dbReference>
<comment type="caution">
    <text evidence="4">The sequence shown here is derived from an EMBL/GenBank/DDBJ whole genome shotgun (WGS) entry which is preliminary data.</text>
</comment>
<dbReference type="PANTHER" id="PTHR34106:SF4">
    <property type="entry name" value="BLL5143 PROTEIN"/>
    <property type="match status" value="1"/>
</dbReference>
<dbReference type="PANTHER" id="PTHR34106">
    <property type="entry name" value="GLYCOSIDASE"/>
    <property type="match status" value="1"/>
</dbReference>
<evidence type="ECO:0000256" key="1">
    <source>
        <dbReference type="ARBA" id="ARBA00022676"/>
    </source>
</evidence>
<keyword evidence="2" id="KW-0808">Transferase</keyword>
<reference evidence="5" key="1">
    <citation type="journal article" date="2019" name="Int. J. Syst. Evol. Microbiol.">
        <title>The Global Catalogue of Microorganisms (GCM) 10K type strain sequencing project: providing services to taxonomists for standard genome sequencing and annotation.</title>
        <authorList>
            <consortium name="The Broad Institute Genomics Platform"/>
            <consortium name="The Broad Institute Genome Sequencing Center for Infectious Disease"/>
            <person name="Wu L."/>
            <person name="Ma J."/>
        </authorList>
    </citation>
    <scope>NUCLEOTIDE SEQUENCE [LARGE SCALE GENOMIC DNA]</scope>
    <source>
        <strain evidence="5">CCUG 63418</strain>
    </source>
</reference>
<dbReference type="Gene3D" id="2.115.10.20">
    <property type="entry name" value="Glycosyl hydrolase domain, family 43"/>
    <property type="match status" value="1"/>
</dbReference>
<evidence type="ECO:0000313" key="5">
    <source>
        <dbReference type="Proteomes" id="UP001596958"/>
    </source>
</evidence>
<dbReference type="RefSeq" id="WP_377101627.1">
    <property type="nucleotide sequence ID" value="NZ_JBHTHU010000020.1"/>
</dbReference>
<dbReference type="GO" id="GO:0016787">
    <property type="term" value="F:hydrolase activity"/>
    <property type="evidence" value="ECO:0007669"/>
    <property type="project" value="UniProtKB-KW"/>
</dbReference>
<evidence type="ECO:0000256" key="2">
    <source>
        <dbReference type="ARBA" id="ARBA00022679"/>
    </source>
</evidence>
<dbReference type="SUPFAM" id="SSF75005">
    <property type="entry name" value="Arabinanase/levansucrase/invertase"/>
    <property type="match status" value="1"/>
</dbReference>
<organism evidence="4 5">
    <name type="scientific">Mucilaginibacter calamicampi</name>
    <dbReference type="NCBI Taxonomy" id="1302352"/>
    <lineage>
        <taxon>Bacteria</taxon>
        <taxon>Pseudomonadati</taxon>
        <taxon>Bacteroidota</taxon>
        <taxon>Sphingobacteriia</taxon>
        <taxon>Sphingobacteriales</taxon>
        <taxon>Sphingobacteriaceae</taxon>
        <taxon>Mucilaginibacter</taxon>
    </lineage>
</organism>
<proteinExistence type="inferred from homology"/>